<organism evidence="2 3">
    <name type="scientific">Albula glossodonta</name>
    <name type="common">roundjaw bonefish</name>
    <dbReference type="NCBI Taxonomy" id="121402"/>
    <lineage>
        <taxon>Eukaryota</taxon>
        <taxon>Metazoa</taxon>
        <taxon>Chordata</taxon>
        <taxon>Craniata</taxon>
        <taxon>Vertebrata</taxon>
        <taxon>Euteleostomi</taxon>
        <taxon>Actinopterygii</taxon>
        <taxon>Neopterygii</taxon>
        <taxon>Teleostei</taxon>
        <taxon>Albuliformes</taxon>
        <taxon>Albulidae</taxon>
        <taxon>Albula</taxon>
    </lineage>
</organism>
<dbReference type="Proteomes" id="UP000824540">
    <property type="component" value="Unassembled WGS sequence"/>
</dbReference>
<sequence>MGPRSRKMESGHGEDPWMSEISPDKEPIMETSSGQVASATENNGHFMTPVSEEGGSLEDDLGEHSASTPMELDDMDADEEEDDKLDVPFAEQDDVYYHPVQQKVHSACRPLLLTSKGQG</sequence>
<evidence type="ECO:0000313" key="3">
    <source>
        <dbReference type="Proteomes" id="UP000824540"/>
    </source>
</evidence>
<feature type="compositionally biased region" description="Acidic residues" evidence="1">
    <location>
        <begin position="71"/>
        <end position="82"/>
    </location>
</feature>
<dbReference type="EMBL" id="JAFBMS010000006">
    <property type="protein sequence ID" value="KAG9351683.1"/>
    <property type="molecule type" value="Genomic_DNA"/>
</dbReference>
<gene>
    <name evidence="2" type="ORF">JZ751_022934</name>
</gene>
<keyword evidence="3" id="KW-1185">Reference proteome</keyword>
<name>A0A8T2PEC0_9TELE</name>
<evidence type="ECO:0000256" key="1">
    <source>
        <dbReference type="SAM" id="MobiDB-lite"/>
    </source>
</evidence>
<protein>
    <submittedName>
        <fullName evidence="2">Uncharacterized protein</fullName>
    </submittedName>
</protein>
<feature type="compositionally biased region" description="Polar residues" evidence="1">
    <location>
        <begin position="30"/>
        <end position="45"/>
    </location>
</feature>
<evidence type="ECO:0000313" key="2">
    <source>
        <dbReference type="EMBL" id="KAG9351683.1"/>
    </source>
</evidence>
<comment type="caution">
    <text evidence="2">The sequence shown here is derived from an EMBL/GenBank/DDBJ whole genome shotgun (WGS) entry which is preliminary data.</text>
</comment>
<feature type="compositionally biased region" description="Basic and acidic residues" evidence="1">
    <location>
        <begin position="1"/>
        <end position="15"/>
    </location>
</feature>
<feature type="region of interest" description="Disordered" evidence="1">
    <location>
        <begin position="1"/>
        <end position="82"/>
    </location>
</feature>
<accession>A0A8T2PEC0</accession>
<proteinExistence type="predicted"/>
<reference evidence="2" key="1">
    <citation type="thesis" date="2021" institute="BYU ScholarsArchive" country="Provo, UT, USA">
        <title>Applications of and Algorithms for Genome Assembly and Genomic Analyses with an Emphasis on Marine Teleosts.</title>
        <authorList>
            <person name="Pickett B.D."/>
        </authorList>
    </citation>
    <scope>NUCLEOTIDE SEQUENCE</scope>
    <source>
        <strain evidence="2">HI-2016</strain>
    </source>
</reference>
<dbReference type="AlphaFoldDB" id="A0A8T2PEC0"/>